<evidence type="ECO:0000313" key="2">
    <source>
        <dbReference type="Proteomes" id="UP000655287"/>
    </source>
</evidence>
<dbReference type="Proteomes" id="UP000655287">
    <property type="component" value="Unassembled WGS sequence"/>
</dbReference>
<gene>
    <name evidence="1" type="ORF">Sru01_24950</name>
</gene>
<evidence type="ECO:0000313" key="1">
    <source>
        <dbReference type="EMBL" id="GII77513.1"/>
    </source>
</evidence>
<organism evidence="1 2">
    <name type="scientific">Sphaerisporangium rufum</name>
    <dbReference type="NCBI Taxonomy" id="1381558"/>
    <lineage>
        <taxon>Bacteria</taxon>
        <taxon>Bacillati</taxon>
        <taxon>Actinomycetota</taxon>
        <taxon>Actinomycetes</taxon>
        <taxon>Streptosporangiales</taxon>
        <taxon>Streptosporangiaceae</taxon>
        <taxon>Sphaerisporangium</taxon>
    </lineage>
</organism>
<keyword evidence="2" id="KW-1185">Reference proteome</keyword>
<proteinExistence type="predicted"/>
<sequence length="59" mass="6493">MRSGYTDAVDNAILAFGTRMTSVTTASLSRVASWWRGAAPPTAEFRRRVPRRRAPSALV</sequence>
<dbReference type="EMBL" id="BOOU01000036">
    <property type="protein sequence ID" value="GII77513.1"/>
    <property type="molecule type" value="Genomic_DNA"/>
</dbReference>
<comment type="caution">
    <text evidence="1">The sequence shown here is derived from an EMBL/GenBank/DDBJ whole genome shotgun (WGS) entry which is preliminary data.</text>
</comment>
<name>A0A919R1V9_9ACTN</name>
<reference evidence="1" key="1">
    <citation type="submission" date="2021-01" db="EMBL/GenBank/DDBJ databases">
        <title>Whole genome shotgun sequence of Sphaerisporangium rufum NBRC 109079.</title>
        <authorList>
            <person name="Komaki H."/>
            <person name="Tamura T."/>
        </authorList>
    </citation>
    <scope>NUCLEOTIDE SEQUENCE</scope>
    <source>
        <strain evidence="1">NBRC 109079</strain>
    </source>
</reference>
<protein>
    <submittedName>
        <fullName evidence="1">Uncharacterized protein</fullName>
    </submittedName>
</protein>
<accession>A0A919R1V9</accession>
<dbReference type="AlphaFoldDB" id="A0A919R1V9"/>